<dbReference type="RefSeq" id="WP_166259702.1">
    <property type="nucleotide sequence ID" value="NZ_JAAMOW010000008.1"/>
</dbReference>
<comment type="caution">
    <text evidence="2">The sequence shown here is derived from an EMBL/GenBank/DDBJ whole genome shotgun (WGS) entry which is preliminary data.</text>
</comment>
<dbReference type="PANTHER" id="PTHR43861:SF1">
    <property type="entry name" value="TRANS-ACONITATE 2-METHYLTRANSFERASE"/>
    <property type="match status" value="1"/>
</dbReference>
<keyword evidence="3" id="KW-1185">Reference proteome</keyword>
<dbReference type="Gene3D" id="3.40.50.150">
    <property type="entry name" value="Vaccinia Virus protein VP39"/>
    <property type="match status" value="1"/>
</dbReference>
<accession>A0A6M2BW52</accession>
<dbReference type="GO" id="GO:0032259">
    <property type="term" value="P:methylation"/>
    <property type="evidence" value="ECO:0007669"/>
    <property type="project" value="UniProtKB-KW"/>
</dbReference>
<name>A0A6M2BW52_9GAMM</name>
<dbReference type="CDD" id="cd02440">
    <property type="entry name" value="AdoMet_MTases"/>
    <property type="match status" value="1"/>
</dbReference>
<dbReference type="AlphaFoldDB" id="A0A6M2BW52"/>
<keyword evidence="2" id="KW-0489">Methyltransferase</keyword>
<dbReference type="SUPFAM" id="SSF53335">
    <property type="entry name" value="S-adenosyl-L-methionine-dependent methyltransferases"/>
    <property type="match status" value="1"/>
</dbReference>
<dbReference type="PANTHER" id="PTHR43861">
    <property type="entry name" value="TRANS-ACONITATE 2-METHYLTRANSFERASE-RELATED"/>
    <property type="match status" value="1"/>
</dbReference>
<organism evidence="2 3">
    <name type="scientific">Solimonas terrae</name>
    <dbReference type="NCBI Taxonomy" id="1396819"/>
    <lineage>
        <taxon>Bacteria</taxon>
        <taxon>Pseudomonadati</taxon>
        <taxon>Pseudomonadota</taxon>
        <taxon>Gammaproteobacteria</taxon>
        <taxon>Nevskiales</taxon>
        <taxon>Nevskiaceae</taxon>
        <taxon>Solimonas</taxon>
    </lineage>
</organism>
<evidence type="ECO:0000313" key="2">
    <source>
        <dbReference type="EMBL" id="NGY06209.1"/>
    </source>
</evidence>
<feature type="domain" description="Methyltransferase type 11" evidence="1">
    <location>
        <begin position="41"/>
        <end position="129"/>
    </location>
</feature>
<gene>
    <name evidence="2" type="ORF">G7Y85_15660</name>
</gene>
<keyword evidence="2" id="KW-0808">Transferase</keyword>
<dbReference type="InterPro" id="IPR029063">
    <property type="entry name" value="SAM-dependent_MTases_sf"/>
</dbReference>
<dbReference type="Proteomes" id="UP000472676">
    <property type="component" value="Unassembled WGS sequence"/>
</dbReference>
<protein>
    <submittedName>
        <fullName evidence="2">Methyltransferase domain-containing protein</fullName>
    </submittedName>
</protein>
<dbReference type="EMBL" id="JAAMOW010000008">
    <property type="protein sequence ID" value="NGY06209.1"/>
    <property type="molecule type" value="Genomic_DNA"/>
</dbReference>
<dbReference type="GO" id="GO:0008757">
    <property type="term" value="F:S-adenosylmethionine-dependent methyltransferase activity"/>
    <property type="evidence" value="ECO:0007669"/>
    <property type="project" value="InterPro"/>
</dbReference>
<reference evidence="2 3" key="1">
    <citation type="journal article" date="2014" name="Int. J. Syst. Evol. Microbiol.">
        <title>Solimonas terrae sp. nov., isolated from soil.</title>
        <authorList>
            <person name="Kim S.J."/>
            <person name="Moon J.Y."/>
            <person name="Weon H.Y."/>
            <person name="Ahn J.H."/>
            <person name="Chen W.M."/>
            <person name="Kwon S.W."/>
        </authorList>
    </citation>
    <scope>NUCLEOTIDE SEQUENCE [LARGE SCALE GENOMIC DNA]</scope>
    <source>
        <strain evidence="2 3">KIS83-12</strain>
    </source>
</reference>
<proteinExistence type="predicted"/>
<evidence type="ECO:0000259" key="1">
    <source>
        <dbReference type="Pfam" id="PF08241"/>
    </source>
</evidence>
<dbReference type="InterPro" id="IPR013216">
    <property type="entry name" value="Methyltransf_11"/>
</dbReference>
<sequence>MSAAAGQTWDADAYARNGRFVADLAVDLVGWLAPQAGERILDLGCGDGALTEKLIEQGAQVVGADASPELVAAARARGVDARVIDGQQLGFDAGFDAVFSNAALHWMKRDPDAVLAGVARALKAGGRFVAEMGGAGNVAAIRGALHEVLAARGHDAAAADPWFFPTLADYRRRLEAAGFTVTAIESFARPTLLPGDIGGWLRTFAQAFLAIVPEAERDAVIAEVQDALHTRLANQAGQWTADYVRLRFVALKTPRQ</sequence>
<evidence type="ECO:0000313" key="3">
    <source>
        <dbReference type="Proteomes" id="UP000472676"/>
    </source>
</evidence>
<dbReference type="Pfam" id="PF08241">
    <property type="entry name" value="Methyltransf_11"/>
    <property type="match status" value="1"/>
</dbReference>